<evidence type="ECO:0000256" key="3">
    <source>
        <dbReference type="ARBA" id="ARBA00022991"/>
    </source>
</evidence>
<gene>
    <name evidence="5" type="ORF">SO694_00010548</name>
</gene>
<evidence type="ECO:0000256" key="1">
    <source>
        <dbReference type="ARBA" id="ARBA00022630"/>
    </source>
</evidence>
<evidence type="ECO:0000259" key="4">
    <source>
        <dbReference type="Pfam" id="PF13426"/>
    </source>
</evidence>
<evidence type="ECO:0000313" key="6">
    <source>
        <dbReference type="Proteomes" id="UP001363151"/>
    </source>
</evidence>
<evidence type="ECO:0000313" key="5">
    <source>
        <dbReference type="EMBL" id="KAK7254714.1"/>
    </source>
</evidence>
<dbReference type="InterPro" id="IPR000014">
    <property type="entry name" value="PAS"/>
</dbReference>
<sequence>MPQSAWTHHGAPLDEVKREVELSAGVNAVFLDFLDAAAPDAQYLVCDATHADASIVACSQAWLNVCGYRPEHVLGRPNCRFLQGPDTDYRSIAEMASSINAGHVCYASIVNYHRDGSKFVNKFVMGPLVDAAGAPRFYVSIHGTPSRELDWSLARSPVPCYRVSDLGSPEGSPASLQRQVRSSA</sequence>
<keyword evidence="3" id="KW-0157">Chromophore</keyword>
<dbReference type="PANTHER" id="PTHR47429:SF2">
    <property type="entry name" value="PROTEIN TWIN LOV 1"/>
    <property type="match status" value="1"/>
</dbReference>
<proteinExistence type="predicted"/>
<dbReference type="InterPro" id="IPR035965">
    <property type="entry name" value="PAS-like_dom_sf"/>
</dbReference>
<keyword evidence="2" id="KW-0288">FMN</keyword>
<evidence type="ECO:0000256" key="2">
    <source>
        <dbReference type="ARBA" id="ARBA00022643"/>
    </source>
</evidence>
<comment type="caution">
    <text evidence="5">The sequence shown here is derived from an EMBL/GenBank/DDBJ whole genome shotgun (WGS) entry which is preliminary data.</text>
</comment>
<dbReference type="SUPFAM" id="SSF55785">
    <property type="entry name" value="PYP-like sensor domain (PAS domain)"/>
    <property type="match status" value="1"/>
</dbReference>
<dbReference type="Proteomes" id="UP001363151">
    <property type="component" value="Unassembled WGS sequence"/>
</dbReference>
<organism evidence="5 6">
    <name type="scientific">Aureococcus anophagefferens</name>
    <name type="common">Harmful bloom alga</name>
    <dbReference type="NCBI Taxonomy" id="44056"/>
    <lineage>
        <taxon>Eukaryota</taxon>
        <taxon>Sar</taxon>
        <taxon>Stramenopiles</taxon>
        <taxon>Ochrophyta</taxon>
        <taxon>Pelagophyceae</taxon>
        <taxon>Pelagomonadales</taxon>
        <taxon>Pelagomonadaceae</taxon>
        <taxon>Aureococcus</taxon>
    </lineage>
</organism>
<keyword evidence="5" id="KW-0418">Kinase</keyword>
<accession>A0ABR1GFE0</accession>
<keyword evidence="1" id="KW-0285">Flavoprotein</keyword>
<dbReference type="PANTHER" id="PTHR47429">
    <property type="entry name" value="PROTEIN TWIN LOV 1"/>
    <property type="match status" value="1"/>
</dbReference>
<reference evidence="5 6" key="1">
    <citation type="submission" date="2024-03" db="EMBL/GenBank/DDBJ databases">
        <title>Aureococcus anophagefferens CCMP1851 and Kratosvirus quantuckense: Draft genome of a second virus-susceptible host strain in the model system.</title>
        <authorList>
            <person name="Chase E."/>
            <person name="Truchon A.R."/>
            <person name="Schepens W."/>
            <person name="Wilhelm S.W."/>
        </authorList>
    </citation>
    <scope>NUCLEOTIDE SEQUENCE [LARGE SCALE GENOMIC DNA]</scope>
    <source>
        <strain evidence="5 6">CCMP1851</strain>
    </source>
</reference>
<dbReference type="EMBL" id="JBBJCI010000023">
    <property type="protein sequence ID" value="KAK7254714.1"/>
    <property type="molecule type" value="Genomic_DNA"/>
</dbReference>
<dbReference type="GO" id="GO:0016301">
    <property type="term" value="F:kinase activity"/>
    <property type="evidence" value="ECO:0007669"/>
    <property type="project" value="UniProtKB-KW"/>
</dbReference>
<keyword evidence="6" id="KW-1185">Reference proteome</keyword>
<name>A0ABR1GFE0_AURAN</name>
<protein>
    <submittedName>
        <fullName evidence="5">Histidine kinase</fullName>
    </submittedName>
</protein>
<dbReference type="Gene3D" id="3.30.450.20">
    <property type="entry name" value="PAS domain"/>
    <property type="match status" value="1"/>
</dbReference>
<keyword evidence="5" id="KW-0808">Transferase</keyword>
<feature type="domain" description="PAS" evidence="4">
    <location>
        <begin position="53"/>
        <end position="141"/>
    </location>
</feature>
<dbReference type="Pfam" id="PF13426">
    <property type="entry name" value="PAS_9"/>
    <property type="match status" value="1"/>
</dbReference>